<dbReference type="SFLD" id="SFLDS00029">
    <property type="entry name" value="Radical_SAM"/>
    <property type="match status" value="1"/>
</dbReference>
<keyword evidence="2 9" id="KW-0949">S-adenosyl-L-methionine</keyword>
<evidence type="ECO:0000256" key="5">
    <source>
        <dbReference type="ARBA" id="ARBA00023004"/>
    </source>
</evidence>
<dbReference type="InterPro" id="IPR013785">
    <property type="entry name" value="Aldolase_TIM"/>
</dbReference>
<feature type="binding site" evidence="9">
    <location>
        <position position="45"/>
    </location>
    <ligand>
        <name>[4Fe-4S] cluster</name>
        <dbReference type="ChEBI" id="CHEBI:49883"/>
        <label>1</label>
    </ligand>
</feature>
<organism evidence="11 12">
    <name type="scientific">Candidatus Iainarchaeum sp</name>
    <dbReference type="NCBI Taxonomy" id="3101447"/>
    <lineage>
        <taxon>Archaea</taxon>
        <taxon>Candidatus Iainarchaeota</taxon>
        <taxon>Candidatus Iainarchaeia</taxon>
        <taxon>Candidatus Iainarchaeales</taxon>
        <taxon>Candidatus Iainarchaeaceae</taxon>
        <taxon>Candidatus Iainarchaeum</taxon>
    </lineage>
</organism>
<feature type="binding site" evidence="9">
    <location>
        <position position="75"/>
    </location>
    <ligand>
        <name>[4Fe-4S] cluster</name>
        <dbReference type="ChEBI" id="CHEBI:49883"/>
        <label>2</label>
        <note>4Fe-4S-S-AdoMet</note>
    </ligand>
</feature>
<gene>
    <name evidence="9" type="primary">taw1</name>
    <name evidence="11" type="ORF">JW744_00515</name>
</gene>
<evidence type="ECO:0000256" key="6">
    <source>
        <dbReference type="ARBA" id="ARBA00023014"/>
    </source>
</evidence>
<comment type="function">
    <text evidence="9">Component of the wyosine derivatives biosynthesis pathway that catalyzes the condensation of N-methylguanine with 2 carbon atoms from pyruvate to form the tricyclic 4-demethylwyosine (imG-14) on guanosine-37 of tRNA(Phe).</text>
</comment>
<evidence type="ECO:0000313" key="11">
    <source>
        <dbReference type="EMBL" id="MBN2066933.1"/>
    </source>
</evidence>
<dbReference type="InterPro" id="IPR013917">
    <property type="entry name" value="tRNA_wybutosine-synth"/>
</dbReference>
<dbReference type="HAMAP" id="MF_01921">
    <property type="entry name" value="TYW1_archaea"/>
    <property type="match status" value="1"/>
</dbReference>
<dbReference type="Proteomes" id="UP000809243">
    <property type="component" value="Unassembled WGS sequence"/>
</dbReference>
<dbReference type="GO" id="GO:0005737">
    <property type="term" value="C:cytoplasm"/>
    <property type="evidence" value="ECO:0007669"/>
    <property type="project" value="UniProtKB-SubCell"/>
</dbReference>
<comment type="subcellular location">
    <subcellularLocation>
        <location evidence="9">Cytoplasm</location>
    </subcellularLocation>
</comment>
<evidence type="ECO:0000313" key="12">
    <source>
        <dbReference type="Proteomes" id="UP000809243"/>
    </source>
</evidence>
<dbReference type="InterPro" id="IPR023993">
    <property type="entry name" value="TYW1_archaea"/>
</dbReference>
<dbReference type="GO" id="GO:0051539">
    <property type="term" value="F:4 iron, 4 sulfur cluster binding"/>
    <property type="evidence" value="ECO:0007669"/>
    <property type="project" value="UniProtKB-UniRule"/>
</dbReference>
<dbReference type="Pfam" id="PF04055">
    <property type="entry name" value="Radical_SAM"/>
    <property type="match status" value="1"/>
</dbReference>
<dbReference type="PANTHER" id="PTHR13930:SF0">
    <property type="entry name" value="S-ADENOSYL-L-METHIONINE-DEPENDENT TRNA 4-DEMETHYLWYOSINE SYNTHASE TYW1-RELATED"/>
    <property type="match status" value="1"/>
</dbReference>
<dbReference type="SFLD" id="SFLDG01071">
    <property type="entry name" value="tRNA_wybutosine-synthesizing"/>
    <property type="match status" value="1"/>
</dbReference>
<reference evidence="11" key="1">
    <citation type="submission" date="2021-01" db="EMBL/GenBank/DDBJ databases">
        <title>Active Sulfur Cycling in an Early Earth Analoge.</title>
        <authorList>
            <person name="Hahn C.R."/>
            <person name="Youssef N.H."/>
            <person name="Elshahed M."/>
        </authorList>
    </citation>
    <scope>NUCLEOTIDE SEQUENCE</scope>
    <source>
        <strain evidence="11">Zod_Metabat.1151</strain>
    </source>
</reference>
<feature type="binding site" evidence="9">
    <location>
        <position position="72"/>
    </location>
    <ligand>
        <name>[4Fe-4S] cluster</name>
        <dbReference type="ChEBI" id="CHEBI:49883"/>
        <label>2</label>
        <note>4Fe-4S-S-AdoMet</note>
    </ligand>
</feature>
<dbReference type="CDD" id="cd01335">
    <property type="entry name" value="Radical_SAM"/>
    <property type="match status" value="1"/>
</dbReference>
<sequence>MHNAEEYFPQELIAMFKRQQYKLFGHSAVKLCHWTKSAIYKGRPCYKQRFYGIQSHRCLQMTPSVSFCDQNCVFCWRPLTTFQKFPEKFDSPAEIIDEAVKQQRVLLSGYGEFKEQIGEKKLREASNPNNAAISLSGEPTLYPKISELIKEFHKRHFTTFLVSNGLHPEVLSKMEMPTQLYISLEAASEEMHKRVNAPLVKGSWQLLNQTLELLPSLKARKAIRITAIKGRNMSNEKEFADLIERASPDFVEVKGYMFVGYSRKRLQMGNMPLHSDVMAFAEKINKHLGYNLVDESKPSRVVLLSKKKGNLKIKPS</sequence>
<dbReference type="Gene3D" id="3.20.20.70">
    <property type="entry name" value="Aldolase class I"/>
    <property type="match status" value="1"/>
</dbReference>
<comment type="caution">
    <text evidence="11">The sequence shown here is derived from an EMBL/GenBank/DDBJ whole genome shotgun (WGS) entry which is preliminary data.</text>
</comment>
<dbReference type="InterPro" id="IPR007197">
    <property type="entry name" value="rSAM"/>
</dbReference>
<feature type="domain" description="Radical SAM core" evidence="10">
    <location>
        <begin position="51"/>
        <end position="294"/>
    </location>
</feature>
<evidence type="ECO:0000256" key="4">
    <source>
        <dbReference type="ARBA" id="ARBA00022723"/>
    </source>
</evidence>
<dbReference type="NCBIfam" id="TIGR03972">
    <property type="entry name" value="rSAM_TYW1"/>
    <property type="match status" value="1"/>
</dbReference>
<dbReference type="GO" id="GO:0046872">
    <property type="term" value="F:metal ion binding"/>
    <property type="evidence" value="ECO:0007669"/>
    <property type="project" value="UniProtKB-KW"/>
</dbReference>
<keyword evidence="6 9" id="KW-0411">Iron-sulfur</keyword>
<evidence type="ECO:0000256" key="7">
    <source>
        <dbReference type="ARBA" id="ARBA00023239"/>
    </source>
</evidence>
<name>A0A939C606_9ARCH</name>
<dbReference type="GO" id="GO:0008033">
    <property type="term" value="P:tRNA processing"/>
    <property type="evidence" value="ECO:0007669"/>
    <property type="project" value="UniProtKB-UniRule"/>
</dbReference>
<dbReference type="Pfam" id="PF08608">
    <property type="entry name" value="Wyosine_form"/>
    <property type="match status" value="1"/>
</dbReference>
<dbReference type="AlphaFoldDB" id="A0A939C606"/>
<evidence type="ECO:0000256" key="8">
    <source>
        <dbReference type="ARBA" id="ARBA00049466"/>
    </source>
</evidence>
<feature type="binding site" evidence="9">
    <location>
        <position position="58"/>
    </location>
    <ligand>
        <name>[4Fe-4S] cluster</name>
        <dbReference type="ChEBI" id="CHEBI:49883"/>
        <label>1</label>
    </ligand>
</feature>
<keyword evidence="3 9" id="KW-0819">tRNA processing</keyword>
<keyword evidence="9" id="KW-0963">Cytoplasm</keyword>
<comment type="subunit">
    <text evidence="9">Monomer.</text>
</comment>
<evidence type="ECO:0000256" key="3">
    <source>
        <dbReference type="ARBA" id="ARBA00022694"/>
    </source>
</evidence>
<keyword evidence="5 9" id="KW-0408">Iron</keyword>
<dbReference type="SFLD" id="SFLDF00284">
    <property type="entry name" value="tRNA_wybutosine-synthesizing"/>
    <property type="match status" value="1"/>
</dbReference>
<evidence type="ECO:0000256" key="9">
    <source>
        <dbReference type="HAMAP-Rule" id="MF_01921"/>
    </source>
</evidence>
<comment type="similarity">
    <text evidence="9">Belongs to the TYW1 family.</text>
</comment>
<evidence type="ECO:0000259" key="10">
    <source>
        <dbReference type="PROSITE" id="PS51918"/>
    </source>
</evidence>
<dbReference type="EC" id="4.1.3.44" evidence="9"/>
<dbReference type="PANTHER" id="PTHR13930">
    <property type="entry name" value="S-ADENOSYL-L-METHIONINE-DEPENDENT TRNA 4-DEMETHYLWYOSINE SYNTHASE"/>
    <property type="match status" value="1"/>
</dbReference>
<feature type="binding site" evidence="9">
    <location>
        <position position="68"/>
    </location>
    <ligand>
        <name>[4Fe-4S] cluster</name>
        <dbReference type="ChEBI" id="CHEBI:49883"/>
        <label>2</label>
        <note>4Fe-4S-S-AdoMet</note>
    </ligand>
</feature>
<protein>
    <recommendedName>
        <fullName evidence="9">S-adenosyl-L-methionine-dependent tRNA 4-demethylwyosine synthase</fullName>
        <ecNumber evidence="9">4.1.3.44</ecNumber>
    </recommendedName>
    <alternativeName>
        <fullName evidence="9">tRNA wyosine derivatives biosynthesis protein Taw1</fullName>
    </alternativeName>
</protein>
<evidence type="ECO:0000256" key="2">
    <source>
        <dbReference type="ARBA" id="ARBA00022691"/>
    </source>
</evidence>
<dbReference type="GO" id="GO:0102521">
    <property type="term" value="F:tRNA-4-demethylwyosine synthase activity"/>
    <property type="evidence" value="ECO:0007669"/>
    <property type="project" value="UniProtKB-EC"/>
</dbReference>
<accession>A0A939C606</accession>
<dbReference type="InterPro" id="IPR058240">
    <property type="entry name" value="rSAM_sf"/>
</dbReference>
<dbReference type="InterPro" id="IPR034556">
    <property type="entry name" value="tRNA_wybutosine-synthase"/>
</dbReference>
<comment type="cofactor">
    <cofactor evidence="9">
        <name>[4Fe-4S] cluster</name>
        <dbReference type="ChEBI" id="CHEBI:49883"/>
    </cofactor>
    <text evidence="9">Binds 2 [4Fe-4S] clusters. Binds 1 [4Fe-4S] cluster coordinated with 3 cysteines and an exchangeable S-adenosyl-L-methionine.</text>
</comment>
<keyword evidence="4 9" id="KW-0479">Metal-binding</keyword>
<feature type="binding site" evidence="9">
    <location>
        <position position="32"/>
    </location>
    <ligand>
        <name>[4Fe-4S] cluster</name>
        <dbReference type="ChEBI" id="CHEBI:49883"/>
        <label>1</label>
    </ligand>
</feature>
<evidence type="ECO:0000256" key="1">
    <source>
        <dbReference type="ARBA" id="ARBA00022485"/>
    </source>
</evidence>
<proteinExistence type="inferred from homology"/>
<dbReference type="PROSITE" id="PS51918">
    <property type="entry name" value="RADICAL_SAM"/>
    <property type="match status" value="1"/>
</dbReference>
<keyword evidence="1 9" id="KW-0004">4Fe-4S</keyword>
<dbReference type="SUPFAM" id="SSF102114">
    <property type="entry name" value="Radical SAM enzymes"/>
    <property type="match status" value="1"/>
</dbReference>
<keyword evidence="7 9" id="KW-0456">Lyase</keyword>
<dbReference type="EMBL" id="JAFGDB010000007">
    <property type="protein sequence ID" value="MBN2066933.1"/>
    <property type="molecule type" value="Genomic_DNA"/>
</dbReference>
<comment type="catalytic activity">
    <reaction evidence="8 9">
        <text>N(1)-methylguanosine(37) in tRNA(Phe) + pyruvate + S-adenosyl-L-methionine = 4-demethylwyosine(37) in tRNA(Phe) + 5'-deoxyadenosine + L-methionine + CO2 + H2O</text>
        <dbReference type="Rhea" id="RHEA:36347"/>
        <dbReference type="Rhea" id="RHEA-COMP:10164"/>
        <dbReference type="Rhea" id="RHEA-COMP:10165"/>
        <dbReference type="ChEBI" id="CHEBI:15361"/>
        <dbReference type="ChEBI" id="CHEBI:15377"/>
        <dbReference type="ChEBI" id="CHEBI:16526"/>
        <dbReference type="ChEBI" id="CHEBI:17319"/>
        <dbReference type="ChEBI" id="CHEBI:57844"/>
        <dbReference type="ChEBI" id="CHEBI:59789"/>
        <dbReference type="ChEBI" id="CHEBI:64315"/>
        <dbReference type="ChEBI" id="CHEBI:73542"/>
        <dbReference type="EC" id="4.1.3.44"/>
    </reaction>
</comment>